<gene>
    <name evidence="2" type="ORF">DGAL_LOCUS15736</name>
</gene>
<dbReference type="AlphaFoldDB" id="A0A8J2RZX8"/>
<feature type="transmembrane region" description="Helical" evidence="1">
    <location>
        <begin position="12"/>
        <end position="30"/>
    </location>
</feature>
<keyword evidence="1" id="KW-1133">Transmembrane helix</keyword>
<accession>A0A8J2RZX8</accession>
<dbReference type="PROSITE" id="PS51257">
    <property type="entry name" value="PROKAR_LIPOPROTEIN"/>
    <property type="match status" value="1"/>
</dbReference>
<evidence type="ECO:0000313" key="2">
    <source>
        <dbReference type="EMBL" id="CAH0112029.1"/>
    </source>
</evidence>
<proteinExistence type="predicted"/>
<name>A0A8J2RZX8_9CRUS</name>
<evidence type="ECO:0000313" key="3">
    <source>
        <dbReference type="Proteomes" id="UP000789390"/>
    </source>
</evidence>
<comment type="caution">
    <text evidence="2">The sequence shown here is derived from an EMBL/GenBank/DDBJ whole genome shotgun (WGS) entry which is preliminary data.</text>
</comment>
<keyword evidence="1" id="KW-0812">Transmembrane</keyword>
<keyword evidence="3" id="KW-1185">Reference proteome</keyword>
<sequence>MEFIKTSEPLSNFVCYVSRLFVVFVFVLAISCPLNAFNATVCDCSEATNVGFLRFPDEECSFQPTEELPQPVEYALFSTIPEVKRFAGHICSMWEATTTVYKDFMQWNTVTNSRKPIPVDDAVCRLMRDTRICRGRPMEVAGNNTSFVGGLPIRRVHLVADGNRNLHELPTRRSNPTIRVRKLHDQLTSRRHPRCSKRLLPPQPSDLGLGGYLERNLALPSETGDNSTTLRVRDPNQQLDFIYTPATIDVCSTIGNRSTYHAVLGMEQVAITVRILPNKTASTDYVRYIGRDRQGNPVNMTSNLTWAEIEYASHTQYSRDLATELSNHLAKEIRNLQCEQRRSAHQAAISTAQYNGWLAAAYLDLPLCSKLLAVGASATILRCTPNNYTFEPVFTNCGPQPRTGNSTSYSTINSEGWELTKFTECYWHANVVNFNGRAHTFRNNTWAPVNPNIVMHGRRLIDTFQLEVDNSFGSLRELHPAIASHPLSSSKIMADILSYVQMGYSTNLSGDRHVETILVNPREKESISFAARVGNWLKNFGILSGVGMTVALAFRFCGLGTCLGAYIPCLRYCNPFSWLASMPRPTQDIETGREITRAAAPVTIVNVPPQTRVDSPVRPTVSPSVDVLRRYEPYQNFAQTRHKEAATLLQTHRK</sequence>
<evidence type="ECO:0000256" key="1">
    <source>
        <dbReference type="SAM" id="Phobius"/>
    </source>
</evidence>
<dbReference type="EMBL" id="CAKKLH010000321">
    <property type="protein sequence ID" value="CAH0112029.1"/>
    <property type="molecule type" value="Genomic_DNA"/>
</dbReference>
<protein>
    <submittedName>
        <fullName evidence="2">Uncharacterized protein</fullName>
    </submittedName>
</protein>
<keyword evidence="1" id="KW-0472">Membrane</keyword>
<dbReference type="OrthoDB" id="6368750at2759"/>
<reference evidence="2" key="1">
    <citation type="submission" date="2021-11" db="EMBL/GenBank/DDBJ databases">
        <authorList>
            <person name="Schell T."/>
        </authorList>
    </citation>
    <scope>NUCLEOTIDE SEQUENCE</scope>
    <source>
        <strain evidence="2">M5</strain>
    </source>
</reference>
<organism evidence="2 3">
    <name type="scientific">Daphnia galeata</name>
    <dbReference type="NCBI Taxonomy" id="27404"/>
    <lineage>
        <taxon>Eukaryota</taxon>
        <taxon>Metazoa</taxon>
        <taxon>Ecdysozoa</taxon>
        <taxon>Arthropoda</taxon>
        <taxon>Crustacea</taxon>
        <taxon>Branchiopoda</taxon>
        <taxon>Diplostraca</taxon>
        <taxon>Cladocera</taxon>
        <taxon>Anomopoda</taxon>
        <taxon>Daphniidae</taxon>
        <taxon>Daphnia</taxon>
    </lineage>
</organism>
<dbReference type="Proteomes" id="UP000789390">
    <property type="component" value="Unassembled WGS sequence"/>
</dbReference>